<dbReference type="PANTHER" id="PTHR45713:SF6">
    <property type="entry name" value="F5_8 TYPE C DOMAIN-CONTAINING PROTEIN"/>
    <property type="match status" value="1"/>
</dbReference>
<dbReference type="SMART" id="SM00607">
    <property type="entry name" value="FTP"/>
    <property type="match status" value="1"/>
</dbReference>
<evidence type="ECO:0000313" key="10">
    <source>
        <dbReference type="Proteomes" id="UP000001058"/>
    </source>
</evidence>
<dbReference type="KEGG" id="vcn:VOLCADRAFT_92832"/>
<dbReference type="PANTHER" id="PTHR45713">
    <property type="entry name" value="FTP DOMAIN-CONTAINING PROTEIN"/>
    <property type="match status" value="1"/>
</dbReference>
<comment type="subunit">
    <text evidence="3">Homotrimer.</text>
</comment>
<dbReference type="SUPFAM" id="SSF49785">
    <property type="entry name" value="Galactose-binding domain-like"/>
    <property type="match status" value="1"/>
</dbReference>
<dbReference type="InterPro" id="IPR008979">
    <property type="entry name" value="Galactose-bd-like_sf"/>
</dbReference>
<dbReference type="GO" id="GO:0001868">
    <property type="term" value="P:regulation of complement activation, lectin pathway"/>
    <property type="evidence" value="ECO:0007669"/>
    <property type="project" value="UniProtKB-ARBA"/>
</dbReference>
<evidence type="ECO:0000259" key="8">
    <source>
        <dbReference type="SMART" id="SM00607"/>
    </source>
</evidence>
<keyword evidence="10" id="KW-1185">Reference proteome</keyword>
<comment type="similarity">
    <text evidence="2">Belongs to the fucolectin family.</text>
</comment>
<dbReference type="Proteomes" id="UP000001058">
    <property type="component" value="Unassembled WGS sequence"/>
</dbReference>
<keyword evidence="4" id="KW-0479">Metal-binding</keyword>
<dbReference type="AlphaFoldDB" id="D8U0K8"/>
<dbReference type="RefSeq" id="XP_002952266.1">
    <property type="nucleotide sequence ID" value="XM_002952220.1"/>
</dbReference>
<evidence type="ECO:0000256" key="7">
    <source>
        <dbReference type="ARBA" id="ARBA00023157"/>
    </source>
</evidence>
<dbReference type="InterPro" id="IPR006585">
    <property type="entry name" value="FTP1"/>
</dbReference>
<evidence type="ECO:0000256" key="4">
    <source>
        <dbReference type="ARBA" id="ARBA00022723"/>
    </source>
</evidence>
<dbReference type="Gene3D" id="3.50.4.10">
    <property type="entry name" value="Hepatocyte Growth Factor"/>
    <property type="match status" value="1"/>
</dbReference>
<dbReference type="OrthoDB" id="547680at2759"/>
<evidence type="ECO:0000256" key="6">
    <source>
        <dbReference type="ARBA" id="ARBA00022837"/>
    </source>
</evidence>
<evidence type="ECO:0000256" key="1">
    <source>
        <dbReference type="ARBA" id="ARBA00002219"/>
    </source>
</evidence>
<protein>
    <recommendedName>
        <fullName evidence="8">Fucolectin tachylectin-4 pentraxin-1 domain-containing protein</fullName>
    </recommendedName>
</protein>
<dbReference type="EMBL" id="GL378349">
    <property type="protein sequence ID" value="EFJ46737.1"/>
    <property type="molecule type" value="Genomic_DNA"/>
</dbReference>
<keyword evidence="7" id="KW-1015">Disulfide bond</keyword>
<dbReference type="GO" id="GO:0042806">
    <property type="term" value="F:fucose binding"/>
    <property type="evidence" value="ECO:0007669"/>
    <property type="project" value="UniProtKB-ARBA"/>
</dbReference>
<keyword evidence="5" id="KW-0430">Lectin</keyword>
<name>D8U0K8_VOLCA</name>
<evidence type="ECO:0000256" key="3">
    <source>
        <dbReference type="ARBA" id="ARBA00011233"/>
    </source>
</evidence>
<dbReference type="InterPro" id="IPR051941">
    <property type="entry name" value="BG_Antigen-Binding_Lectin"/>
</dbReference>
<gene>
    <name evidence="9" type="ORF">VOLCADRAFT_92832</name>
</gene>
<organism evidence="10">
    <name type="scientific">Volvox carteri f. nagariensis</name>
    <dbReference type="NCBI Taxonomy" id="3068"/>
    <lineage>
        <taxon>Eukaryota</taxon>
        <taxon>Viridiplantae</taxon>
        <taxon>Chlorophyta</taxon>
        <taxon>core chlorophytes</taxon>
        <taxon>Chlorophyceae</taxon>
        <taxon>CS clade</taxon>
        <taxon>Chlamydomonadales</taxon>
        <taxon>Volvocaceae</taxon>
        <taxon>Volvox</taxon>
    </lineage>
</organism>
<reference evidence="9 10" key="1">
    <citation type="journal article" date="2010" name="Science">
        <title>Genomic analysis of organismal complexity in the multicellular green alga Volvox carteri.</title>
        <authorList>
            <person name="Prochnik S.E."/>
            <person name="Umen J."/>
            <person name="Nedelcu A.M."/>
            <person name="Hallmann A."/>
            <person name="Miller S.M."/>
            <person name="Nishii I."/>
            <person name="Ferris P."/>
            <person name="Kuo A."/>
            <person name="Mitros T."/>
            <person name="Fritz-Laylin L.K."/>
            <person name="Hellsten U."/>
            <person name="Chapman J."/>
            <person name="Simakov O."/>
            <person name="Rensing S.A."/>
            <person name="Terry A."/>
            <person name="Pangilinan J."/>
            <person name="Kapitonov V."/>
            <person name="Jurka J."/>
            <person name="Salamov A."/>
            <person name="Shapiro H."/>
            <person name="Schmutz J."/>
            <person name="Grimwood J."/>
            <person name="Lindquist E."/>
            <person name="Lucas S."/>
            <person name="Grigoriev I.V."/>
            <person name="Schmitt R."/>
            <person name="Kirk D."/>
            <person name="Rokhsar D.S."/>
        </authorList>
    </citation>
    <scope>NUCLEOTIDE SEQUENCE [LARGE SCALE GENOMIC DNA]</scope>
    <source>
        <strain evidence="10">f. Nagariensis / Eve</strain>
    </source>
</reference>
<dbReference type="GO" id="GO:0010185">
    <property type="term" value="P:regulation of cellular defense response"/>
    <property type="evidence" value="ECO:0007669"/>
    <property type="project" value="UniProtKB-ARBA"/>
</dbReference>
<dbReference type="GeneID" id="9628516"/>
<dbReference type="InParanoid" id="D8U0K8"/>
<proteinExistence type="inferred from homology"/>
<dbReference type="InterPro" id="IPR000421">
    <property type="entry name" value="FA58C"/>
</dbReference>
<evidence type="ECO:0000256" key="5">
    <source>
        <dbReference type="ARBA" id="ARBA00022734"/>
    </source>
</evidence>
<feature type="domain" description="Fucolectin tachylectin-4 pentraxin-1" evidence="8">
    <location>
        <begin position="224"/>
        <end position="374"/>
    </location>
</feature>
<comment type="function">
    <text evidence="1">Acts as a defensive agent. Recognizes blood group fucosylated oligosaccharides including A, B, H and Lewis B-type antigens. Does not recognize Lewis A antigen and has low affinity for monovalent haptens.</text>
</comment>
<sequence length="562" mass="60338">MAGRVMYGAGYGIDSAALSTSSQPDEAACCQACYTSAPCLYWDYVRSTGTCRLKGDQGPTLPPGQSIPGFYRDTDRVAGAKRGASAYANTNVMFSADPNAITIWSHPYAFVVSLMSQDKLDWYTYFYRSFYTSEAITGATFRLNAAPAGTLYLNGRQLLPGNSYLKTASISISLAAGINLLVIRTYKGPNDGIKLSWASGTLVAPNNTVLMRTDESWLWMTFASSTADKDIKSNGPQFATDGIISDTGLNIFRSGSGDPSPWLSIDLAGLYNVNRIVLYSRQDCCKELLANAEIRVGGALVSNFLTSAQIPLNQLVYRVMGPSTSGSVLNIELYPPVTGRYITLQSFGINNATVPSLLQMAEVQAYGELAGLVRTTDLGSSPASALLLRGGASSRGLELHATGTALTAGVSTYVYHPRLTIGAIPPDPEVVWISSQPTAFVPIMNQLMASTWQSTTFYRSFQLTADQLQRQLGQLGQAATSTNATLTVFADDLATVLVNGREIGRTTSFPSRNVFQVSELRAGHNLIVLRCDGLRGPAVVLASLAGPDGALLLHTDHTWNWL</sequence>
<accession>D8U0K8</accession>
<dbReference type="Pfam" id="PF00754">
    <property type="entry name" value="F5_F8_type_C"/>
    <property type="match status" value="1"/>
</dbReference>
<evidence type="ECO:0000256" key="2">
    <source>
        <dbReference type="ARBA" id="ARBA00010147"/>
    </source>
</evidence>
<keyword evidence="6" id="KW-0106">Calcium</keyword>
<dbReference type="Gene3D" id="2.60.120.260">
    <property type="entry name" value="Galactose-binding domain-like"/>
    <property type="match status" value="2"/>
</dbReference>
<evidence type="ECO:0000313" key="9">
    <source>
        <dbReference type="EMBL" id="EFJ46737.1"/>
    </source>
</evidence>
<dbReference type="GO" id="GO:0046872">
    <property type="term" value="F:metal ion binding"/>
    <property type="evidence" value="ECO:0007669"/>
    <property type="project" value="UniProtKB-KW"/>
</dbReference>